<gene>
    <name evidence="2" type="ORF">EVAR_73416_1</name>
</gene>
<dbReference type="AlphaFoldDB" id="A0A4C1SW72"/>
<keyword evidence="3" id="KW-1185">Reference proteome</keyword>
<dbReference type="OrthoDB" id="10057795at2759"/>
<evidence type="ECO:0000313" key="3">
    <source>
        <dbReference type="Proteomes" id="UP000299102"/>
    </source>
</evidence>
<evidence type="ECO:0000313" key="2">
    <source>
        <dbReference type="EMBL" id="GBP06432.1"/>
    </source>
</evidence>
<accession>A0A4C1SW72</accession>
<feature type="region of interest" description="Disordered" evidence="1">
    <location>
        <begin position="20"/>
        <end position="40"/>
    </location>
</feature>
<dbReference type="STRING" id="151549.A0A4C1SW72"/>
<comment type="caution">
    <text evidence="2">The sequence shown here is derived from an EMBL/GenBank/DDBJ whole genome shotgun (WGS) entry which is preliminary data.</text>
</comment>
<name>A0A4C1SW72_EUMVA</name>
<organism evidence="2 3">
    <name type="scientific">Eumeta variegata</name>
    <name type="common">Bagworm moth</name>
    <name type="synonym">Eumeta japonica</name>
    <dbReference type="NCBI Taxonomy" id="151549"/>
    <lineage>
        <taxon>Eukaryota</taxon>
        <taxon>Metazoa</taxon>
        <taxon>Ecdysozoa</taxon>
        <taxon>Arthropoda</taxon>
        <taxon>Hexapoda</taxon>
        <taxon>Insecta</taxon>
        <taxon>Pterygota</taxon>
        <taxon>Neoptera</taxon>
        <taxon>Endopterygota</taxon>
        <taxon>Lepidoptera</taxon>
        <taxon>Glossata</taxon>
        <taxon>Ditrysia</taxon>
        <taxon>Tineoidea</taxon>
        <taxon>Psychidae</taxon>
        <taxon>Oiketicinae</taxon>
        <taxon>Eumeta</taxon>
    </lineage>
</organism>
<dbReference type="EMBL" id="BGZK01007970">
    <property type="protein sequence ID" value="GBP06432.1"/>
    <property type="molecule type" value="Genomic_DNA"/>
</dbReference>
<sequence length="40" mass="4602">MIIKLRRQLEDKRPIVESTLQSGRQYIATEPPVSDTSDTE</sequence>
<reference evidence="2 3" key="1">
    <citation type="journal article" date="2019" name="Commun. Biol.">
        <title>The bagworm genome reveals a unique fibroin gene that provides high tensile strength.</title>
        <authorList>
            <person name="Kono N."/>
            <person name="Nakamura H."/>
            <person name="Ohtoshi R."/>
            <person name="Tomita M."/>
            <person name="Numata K."/>
            <person name="Arakawa K."/>
        </authorList>
    </citation>
    <scope>NUCLEOTIDE SEQUENCE [LARGE SCALE GENOMIC DNA]</scope>
</reference>
<proteinExistence type="predicted"/>
<dbReference type="Proteomes" id="UP000299102">
    <property type="component" value="Unassembled WGS sequence"/>
</dbReference>
<feature type="non-terminal residue" evidence="2">
    <location>
        <position position="40"/>
    </location>
</feature>
<evidence type="ECO:0000256" key="1">
    <source>
        <dbReference type="SAM" id="MobiDB-lite"/>
    </source>
</evidence>
<protein>
    <submittedName>
        <fullName evidence="2">Uncharacterized protein</fullName>
    </submittedName>
</protein>